<dbReference type="Pfam" id="PF12937">
    <property type="entry name" value="F-box-like"/>
    <property type="match status" value="1"/>
</dbReference>
<dbReference type="Gene3D" id="3.40.190.10">
    <property type="entry name" value="Periplasmic binding protein-like II"/>
    <property type="match status" value="1"/>
</dbReference>
<dbReference type="InterPro" id="IPR050697">
    <property type="entry name" value="Adenylyl/Guanylyl_Cyclase_3/4"/>
</dbReference>
<dbReference type="SUPFAM" id="SSF53850">
    <property type="entry name" value="Periplasmic binding protein-like II"/>
    <property type="match status" value="1"/>
</dbReference>
<name>A0AA88GMH3_NAELO</name>
<comment type="caution">
    <text evidence="4">The sequence shown here is derived from an EMBL/GenBank/DDBJ whole genome shotgun (WGS) entry which is preliminary data.</text>
</comment>
<feature type="compositionally biased region" description="Polar residues" evidence="1">
    <location>
        <begin position="1"/>
        <end position="14"/>
    </location>
</feature>
<dbReference type="GeneID" id="68097472"/>
<proteinExistence type="predicted"/>
<evidence type="ECO:0000259" key="3">
    <source>
        <dbReference type="PROSITE" id="PS50125"/>
    </source>
</evidence>
<feature type="compositionally biased region" description="Basic residues" evidence="1">
    <location>
        <begin position="22"/>
        <end position="33"/>
    </location>
</feature>
<feature type="transmembrane region" description="Helical" evidence="2">
    <location>
        <begin position="631"/>
        <end position="656"/>
    </location>
</feature>
<feature type="compositionally biased region" description="Low complexity" evidence="1">
    <location>
        <begin position="1077"/>
        <end position="1088"/>
    </location>
</feature>
<protein>
    <recommendedName>
        <fullName evidence="3">Guanylate cyclase domain-containing protein</fullName>
    </recommendedName>
</protein>
<dbReference type="Pfam" id="PF04069">
    <property type="entry name" value="OpuAC"/>
    <property type="match status" value="1"/>
</dbReference>
<dbReference type="Gene3D" id="3.30.70.1230">
    <property type="entry name" value="Nucleotide cyclase"/>
    <property type="match status" value="1"/>
</dbReference>
<dbReference type="PROSITE" id="PS50125">
    <property type="entry name" value="GUANYLATE_CYCLASE_2"/>
    <property type="match status" value="1"/>
</dbReference>
<dbReference type="SMART" id="SM00044">
    <property type="entry name" value="CYCc"/>
    <property type="match status" value="1"/>
</dbReference>
<evidence type="ECO:0000313" key="4">
    <source>
        <dbReference type="EMBL" id="KAG2383050.1"/>
    </source>
</evidence>
<dbReference type="Gene3D" id="3.40.190.100">
    <property type="entry name" value="Glycine betaine-binding periplasmic protein, domain 2"/>
    <property type="match status" value="1"/>
</dbReference>
<keyword evidence="2" id="KW-0812">Transmembrane</keyword>
<feature type="transmembrane region" description="Helical" evidence="2">
    <location>
        <begin position="677"/>
        <end position="695"/>
    </location>
</feature>
<dbReference type="InterPro" id="IPR001054">
    <property type="entry name" value="A/G_cyclase"/>
</dbReference>
<dbReference type="Proteomes" id="UP000816034">
    <property type="component" value="Unassembled WGS sequence"/>
</dbReference>
<keyword evidence="2" id="KW-1133">Transmembrane helix</keyword>
<dbReference type="EMBL" id="PYSW02000022">
    <property type="protein sequence ID" value="KAG2383050.1"/>
    <property type="molecule type" value="Genomic_DNA"/>
</dbReference>
<dbReference type="PANTHER" id="PTHR43081">
    <property type="entry name" value="ADENYLATE CYCLASE, TERMINAL-DIFFERENTIATION SPECIFIC-RELATED"/>
    <property type="match status" value="1"/>
</dbReference>
<dbReference type="InterPro" id="IPR007210">
    <property type="entry name" value="ABC_Gly_betaine_transp_sub-bd"/>
</dbReference>
<dbReference type="GO" id="GO:0022857">
    <property type="term" value="F:transmembrane transporter activity"/>
    <property type="evidence" value="ECO:0007669"/>
    <property type="project" value="InterPro"/>
</dbReference>
<dbReference type="PANTHER" id="PTHR43081:SF1">
    <property type="entry name" value="ADENYLATE CYCLASE, TERMINAL-DIFFERENTIATION SPECIFIC"/>
    <property type="match status" value="1"/>
</dbReference>
<dbReference type="AlphaFoldDB" id="A0AA88GMH3"/>
<dbReference type="Pfam" id="PF00211">
    <property type="entry name" value="Guanylate_cyc"/>
    <property type="match status" value="1"/>
</dbReference>
<feature type="region of interest" description="Disordered" evidence="1">
    <location>
        <begin position="1"/>
        <end position="43"/>
    </location>
</feature>
<evidence type="ECO:0000313" key="5">
    <source>
        <dbReference type="Proteomes" id="UP000816034"/>
    </source>
</evidence>
<keyword evidence="2" id="KW-0472">Membrane</keyword>
<reference evidence="4 5" key="1">
    <citation type="journal article" date="2018" name="BMC Genomics">
        <title>The genome of Naegleria lovaniensis, the basis for a comparative approach to unravel pathogenicity factors of the human pathogenic amoeba N. fowleri.</title>
        <authorList>
            <person name="Liechti N."/>
            <person name="Schurch N."/>
            <person name="Bruggmann R."/>
            <person name="Wittwer M."/>
        </authorList>
    </citation>
    <scope>NUCLEOTIDE SEQUENCE [LARGE SCALE GENOMIC DNA]</scope>
    <source>
        <strain evidence="4 5">ATCC 30569</strain>
    </source>
</reference>
<dbReference type="SUPFAM" id="SSF55073">
    <property type="entry name" value="Nucleotide cyclase"/>
    <property type="match status" value="1"/>
</dbReference>
<evidence type="ECO:0000256" key="2">
    <source>
        <dbReference type="SAM" id="Phobius"/>
    </source>
</evidence>
<accession>A0AA88GMH3</accession>
<dbReference type="InterPro" id="IPR036047">
    <property type="entry name" value="F-box-like_dom_sf"/>
</dbReference>
<sequence length="1118" mass="128300">MRTRTTFNSSSTKRTTFDGHHSIKSNKPSKKIKQSSEQKTHTRQFSNDELFSIFRFLSPQSILYPCCAVCKQWNQLAFSNILWKNYCSTLLMNDLFKWNEKCPLFKVELESQTSNDENEFVASENDPQYWYSIFRTVFYFPMFQSFNSFTEQDFDNDDQDSDGEYVESEICRSEECLTFQMPPTFISDFECELQEPSDYYQNELEQVYKKLSLQAKQAILLTNNYYNFFQISHMIWLKKSKKSQKMLLRLPFRTSPIRNILITICVVVTSVLLRITCSAQDHVHPNPFDSNSLISSATSNPTNTKDSTAPRSLCFSMTDTPWKCDSNNRITLIYNNWLSSQVNVEVAKIILEEQLGVCVQLLLLPVMDGVFLINNKGNETALAILEFWKINRYEDYKAHVQNGKFISDIGELGPLGRVGWYIPHFMTHDPSALNDNNNQEFIRSYRYFRTTPKYRLITGSRTWSMVDQQIVRNLKLNLQVEYPPENNTEQYLIDTLEKAQLEKKPIVVVFWTPHQIFGSENPPQRVFLPAYSEDCRKLSNIERSLVDCDYPPTTLNKLISDAVSKLSARAQLFLRNFKYQSSDQLQIMGDIFYHQMQPREAACKWLKNNTELWMSWIRESSPSRPQQDLPLSIGMAVLAASIGISIIALATILIGCSIQRRSSTRRLENRLAPKTPPICIVFTSIQNAALLWTLATETMKKVMTIHNRVMRRNIKKFRGYEVKTHLDSFMIAFQCPLDAVACCLSIQKELLECEWTSDMLAFPDLRKVVWNDHVVYHGPRVKIGIHFGSDIQAQYDTTTRRFDYFGTTVNKASRVSKVCERGGRIYISEETMQYIKDQVIQYDSFHDTNISTTATSTMVKHVHFTLFSSSHEDEHSVAAHGVDDHPIVTPTPSLKQLVASGQVVFELVEEVFLKGLTGKHAIYWVKEVNDPRSRFIENYEMHGRNHVAVAKIGSVATPLSCTTTTHAVSGITGEESPLKSPSLMNVSQLAKYDFQASIEQTLKNSATLSEEEKSILIQRFVLWSACCEYGSVGGRVCLIRDMWIKFPDTTLMKFIANVLAQQDEGQPCHVMETTIIGESTTNSSNSSTRNDDVNFGLEIHEDDQDTAVKYSHSKDETH</sequence>
<dbReference type="CDD" id="cd07302">
    <property type="entry name" value="CHD"/>
    <property type="match status" value="1"/>
</dbReference>
<gene>
    <name evidence="4" type="ORF">C9374_005017</name>
</gene>
<dbReference type="InterPro" id="IPR001810">
    <property type="entry name" value="F-box_dom"/>
</dbReference>
<evidence type="ECO:0000256" key="1">
    <source>
        <dbReference type="SAM" id="MobiDB-lite"/>
    </source>
</evidence>
<dbReference type="GO" id="GO:0009190">
    <property type="term" value="P:cyclic nucleotide biosynthetic process"/>
    <property type="evidence" value="ECO:0007669"/>
    <property type="project" value="InterPro"/>
</dbReference>
<dbReference type="RefSeq" id="XP_044548729.1">
    <property type="nucleotide sequence ID" value="XM_044694721.1"/>
</dbReference>
<dbReference type="GO" id="GO:0043190">
    <property type="term" value="C:ATP-binding cassette (ABC) transporter complex"/>
    <property type="evidence" value="ECO:0007669"/>
    <property type="project" value="InterPro"/>
</dbReference>
<dbReference type="SUPFAM" id="SSF81383">
    <property type="entry name" value="F-box domain"/>
    <property type="match status" value="1"/>
</dbReference>
<feature type="region of interest" description="Disordered" evidence="1">
    <location>
        <begin position="1077"/>
        <end position="1118"/>
    </location>
</feature>
<dbReference type="Gene3D" id="1.20.1280.50">
    <property type="match status" value="1"/>
</dbReference>
<feature type="domain" description="Guanylate cyclase" evidence="3">
    <location>
        <begin position="679"/>
        <end position="816"/>
    </location>
</feature>
<keyword evidence="5" id="KW-1185">Reference proteome</keyword>
<organism evidence="4 5">
    <name type="scientific">Naegleria lovaniensis</name>
    <name type="common">Amoeba</name>
    <dbReference type="NCBI Taxonomy" id="51637"/>
    <lineage>
        <taxon>Eukaryota</taxon>
        <taxon>Discoba</taxon>
        <taxon>Heterolobosea</taxon>
        <taxon>Tetramitia</taxon>
        <taxon>Eutetramitia</taxon>
        <taxon>Vahlkampfiidae</taxon>
        <taxon>Naegleria</taxon>
    </lineage>
</organism>
<dbReference type="GO" id="GO:0035556">
    <property type="term" value="P:intracellular signal transduction"/>
    <property type="evidence" value="ECO:0007669"/>
    <property type="project" value="InterPro"/>
</dbReference>
<dbReference type="InterPro" id="IPR029787">
    <property type="entry name" value="Nucleotide_cyclase"/>
</dbReference>